<gene>
    <name evidence="5" type="ORF">M0M42_04130</name>
</gene>
<dbReference type="SUPFAM" id="SSF52200">
    <property type="entry name" value="Toll/Interleukin receptor TIR domain"/>
    <property type="match status" value="1"/>
</dbReference>
<comment type="subcellular location">
    <subcellularLocation>
        <location evidence="1">Cytoplasm</location>
    </subcellularLocation>
</comment>
<dbReference type="InterPro" id="IPR000157">
    <property type="entry name" value="TIR_dom"/>
</dbReference>
<keyword evidence="6" id="KW-1185">Reference proteome</keyword>
<evidence type="ECO:0000313" key="5">
    <source>
        <dbReference type="EMBL" id="UPQ83603.1"/>
    </source>
</evidence>
<dbReference type="SMART" id="SM00255">
    <property type="entry name" value="TIR"/>
    <property type="match status" value="1"/>
</dbReference>
<dbReference type="PANTHER" id="PTHR22998">
    <property type="entry name" value="SARM1"/>
    <property type="match status" value="1"/>
</dbReference>
<evidence type="ECO:0000313" key="6">
    <source>
        <dbReference type="Proteomes" id="UP000831189"/>
    </source>
</evidence>
<keyword evidence="2" id="KW-0963">Cytoplasm</keyword>
<protein>
    <submittedName>
        <fullName evidence="5">Toll/interleukin-1 receptor domain-containing protein</fullName>
    </submittedName>
</protein>
<reference evidence="5 6" key="1">
    <citation type="submission" date="2022-04" db="EMBL/GenBank/DDBJ databases">
        <title>Pseudomonas knackmussii B09-2.</title>
        <authorList>
            <person name="Deng Y."/>
        </authorList>
    </citation>
    <scope>NUCLEOTIDE SEQUENCE [LARGE SCALE GENOMIC DNA]</scope>
    <source>
        <strain evidence="5 6">B09-2</strain>
    </source>
</reference>
<dbReference type="InterPro" id="IPR035897">
    <property type="entry name" value="Toll_tir_struct_dom_sf"/>
</dbReference>
<keyword evidence="5" id="KW-0675">Receptor</keyword>
<evidence type="ECO:0000256" key="1">
    <source>
        <dbReference type="ARBA" id="ARBA00004496"/>
    </source>
</evidence>
<dbReference type="Proteomes" id="UP000831189">
    <property type="component" value="Chromosome"/>
</dbReference>
<dbReference type="PROSITE" id="PS50104">
    <property type="entry name" value="TIR"/>
    <property type="match status" value="1"/>
</dbReference>
<dbReference type="Gene3D" id="3.40.50.10140">
    <property type="entry name" value="Toll/interleukin-1 receptor homology (TIR) domain"/>
    <property type="match status" value="1"/>
</dbReference>
<sequence>MKDVFISYRRSSGATVARLLCDVLTQRNISIFFDKESLGEGNFDEAIEKNLRAARNFILIVSPGLFDRGKNSNGQYDPLLSDADWVYREIRIALASGKPIIPIFVNGEQGFPAILPPGIEDICRKDALTFGHDHFEPELSKLLNRIKTNKDQLIESYIKNLSHIATDEQRDTLINLCENLGGKKATEEIINSLTNKLRILFNSQSKSQPAINAIADSVSLGLLKFICKDLGIDNAGDTSYIKTNMINWVLNKTFREFSKETEALDRINEIINAFAETYKSHDKRTKAISIAENGLQLCPANRRSSSGIFSEIFDDFSVAEFFEKSSKELSEEEIKSVALYLFSDDKGRKNDLISRIVDYANYEYSPDLLD</sequence>
<accession>A0ABY4KVL1</accession>
<organism evidence="5 6">
    <name type="scientific">Pseudomonas knackmussii</name>
    <dbReference type="NCBI Taxonomy" id="65741"/>
    <lineage>
        <taxon>Bacteria</taxon>
        <taxon>Pseudomonadati</taxon>
        <taxon>Pseudomonadota</taxon>
        <taxon>Gammaproteobacteria</taxon>
        <taxon>Pseudomonadales</taxon>
        <taxon>Pseudomonadaceae</taxon>
        <taxon>Pseudomonas</taxon>
    </lineage>
</organism>
<feature type="domain" description="TIR" evidence="4">
    <location>
        <begin position="1"/>
        <end position="154"/>
    </location>
</feature>
<keyword evidence="3" id="KW-0677">Repeat</keyword>
<dbReference type="PANTHER" id="PTHR22998:SF1">
    <property type="entry name" value="NAD(+) HYDROLASE SARM1"/>
    <property type="match status" value="1"/>
</dbReference>
<proteinExistence type="predicted"/>
<dbReference type="InterPro" id="IPR039184">
    <property type="entry name" value="SARM1"/>
</dbReference>
<evidence type="ECO:0000256" key="2">
    <source>
        <dbReference type="ARBA" id="ARBA00022490"/>
    </source>
</evidence>
<dbReference type="Pfam" id="PF13676">
    <property type="entry name" value="TIR_2"/>
    <property type="match status" value="1"/>
</dbReference>
<name>A0ABY4KVL1_9PSED</name>
<evidence type="ECO:0000259" key="4">
    <source>
        <dbReference type="PROSITE" id="PS50104"/>
    </source>
</evidence>
<evidence type="ECO:0000256" key="3">
    <source>
        <dbReference type="ARBA" id="ARBA00022737"/>
    </source>
</evidence>
<dbReference type="EMBL" id="CP096208">
    <property type="protein sequence ID" value="UPQ83603.1"/>
    <property type="molecule type" value="Genomic_DNA"/>
</dbReference>